<keyword evidence="2" id="KW-1133">Transmembrane helix</keyword>
<sequence length="316" mass="34021">MVSAGLHQLLGQQGGSLNVSSAAASVAQSLLTSPTSLACVVGAGAALTSKRVRADASALPFQSFGGASETSTSPHTEEPSTQEPSELKSIISVFHPWNLLGITARSIGFSCLLRINVYILELLDHEQSALDAEARGEEPTKAPPLPDLRGQVAVGVRAAVREIAVRFVRRIYEHLAVWQLGTARAAPFLRDGVLWVHHVLHPKYMFASKSQRLFSFGFAMLHANALLYAADCTVAVVQHTVWVTKEQHRSRRKKALSILAGAGFHVGRCLFVLGTTSLVASLATLAKPGIGTRAGWFISDFISNQQMFIFQKSLAL</sequence>
<feature type="region of interest" description="Disordered" evidence="1">
    <location>
        <begin position="63"/>
        <end position="85"/>
    </location>
</feature>
<evidence type="ECO:0000313" key="4">
    <source>
        <dbReference type="Proteomes" id="UP000815325"/>
    </source>
</evidence>
<accession>A0ABQ7FZX6</accession>
<dbReference type="EMBL" id="MU070403">
    <property type="protein sequence ID" value="KAF5827900.1"/>
    <property type="molecule type" value="Genomic_DNA"/>
</dbReference>
<gene>
    <name evidence="3" type="ORF">DUNSADRAFT_18548</name>
</gene>
<keyword evidence="4" id="KW-1185">Reference proteome</keyword>
<feature type="transmembrane region" description="Helical" evidence="2">
    <location>
        <begin position="213"/>
        <end position="237"/>
    </location>
</feature>
<keyword evidence="2" id="KW-0812">Transmembrane</keyword>
<reference evidence="3" key="1">
    <citation type="submission" date="2017-08" db="EMBL/GenBank/DDBJ databases">
        <authorList>
            <person name="Polle J.E."/>
            <person name="Barry K."/>
            <person name="Cushman J."/>
            <person name="Schmutz J."/>
            <person name="Tran D."/>
            <person name="Hathwaick L.T."/>
            <person name="Yim W.C."/>
            <person name="Jenkins J."/>
            <person name="Mckie-Krisberg Z.M."/>
            <person name="Prochnik S."/>
            <person name="Lindquist E."/>
            <person name="Dockter R.B."/>
            <person name="Adam C."/>
            <person name="Molina H."/>
            <person name="Bunkerborg J."/>
            <person name="Jin E."/>
            <person name="Buchheim M."/>
            <person name="Magnuson J."/>
        </authorList>
    </citation>
    <scope>NUCLEOTIDE SEQUENCE</scope>
    <source>
        <strain evidence="3">CCAP 19/18</strain>
    </source>
</reference>
<evidence type="ECO:0000256" key="2">
    <source>
        <dbReference type="SAM" id="Phobius"/>
    </source>
</evidence>
<protein>
    <submittedName>
        <fullName evidence="3">Uncharacterized protein</fullName>
    </submittedName>
</protein>
<evidence type="ECO:0000256" key="1">
    <source>
        <dbReference type="SAM" id="MobiDB-lite"/>
    </source>
</evidence>
<keyword evidence="2" id="KW-0472">Membrane</keyword>
<proteinExistence type="predicted"/>
<feature type="compositionally biased region" description="Low complexity" evidence="1">
    <location>
        <begin position="68"/>
        <end position="84"/>
    </location>
</feature>
<evidence type="ECO:0000313" key="3">
    <source>
        <dbReference type="EMBL" id="KAF5827900.1"/>
    </source>
</evidence>
<organism evidence="3 4">
    <name type="scientific">Dunaliella salina</name>
    <name type="common">Green alga</name>
    <name type="synonym">Protococcus salinus</name>
    <dbReference type="NCBI Taxonomy" id="3046"/>
    <lineage>
        <taxon>Eukaryota</taxon>
        <taxon>Viridiplantae</taxon>
        <taxon>Chlorophyta</taxon>
        <taxon>core chlorophytes</taxon>
        <taxon>Chlorophyceae</taxon>
        <taxon>CS clade</taxon>
        <taxon>Chlamydomonadales</taxon>
        <taxon>Dunaliellaceae</taxon>
        <taxon>Dunaliella</taxon>
    </lineage>
</organism>
<comment type="caution">
    <text evidence="3">The sequence shown here is derived from an EMBL/GenBank/DDBJ whole genome shotgun (WGS) entry which is preliminary data.</text>
</comment>
<feature type="transmembrane region" description="Helical" evidence="2">
    <location>
        <begin position="258"/>
        <end position="283"/>
    </location>
</feature>
<dbReference type="Proteomes" id="UP000815325">
    <property type="component" value="Unassembled WGS sequence"/>
</dbReference>
<name>A0ABQ7FZX6_DUNSA</name>